<name>A0A1J0W2L4_9NOCA</name>
<dbReference type="OrthoDB" id="3218228at2"/>
<accession>A0A1J0W2L4</accession>
<proteinExistence type="predicted"/>
<evidence type="ECO:0008006" key="3">
    <source>
        <dbReference type="Google" id="ProtNLM"/>
    </source>
</evidence>
<gene>
    <name evidence="1" type="ORF">BOX37_20410</name>
</gene>
<protein>
    <recommendedName>
        <fullName evidence="3">DUF3987 domain-containing protein</fullName>
    </recommendedName>
</protein>
<dbReference type="Proteomes" id="UP000183810">
    <property type="component" value="Chromosome"/>
</dbReference>
<evidence type="ECO:0000313" key="1">
    <source>
        <dbReference type="EMBL" id="APE38548.1"/>
    </source>
</evidence>
<keyword evidence="2" id="KW-1185">Reference proteome</keyword>
<evidence type="ECO:0000313" key="2">
    <source>
        <dbReference type="Proteomes" id="UP000183810"/>
    </source>
</evidence>
<organism evidence="1 2">
    <name type="scientific">Nocardia mangyaensis</name>
    <dbReference type="NCBI Taxonomy" id="2213200"/>
    <lineage>
        <taxon>Bacteria</taxon>
        <taxon>Bacillati</taxon>
        <taxon>Actinomycetota</taxon>
        <taxon>Actinomycetes</taxon>
        <taxon>Mycobacteriales</taxon>
        <taxon>Nocardiaceae</taxon>
        <taxon>Nocardia</taxon>
    </lineage>
</organism>
<dbReference type="EMBL" id="CP018082">
    <property type="protein sequence ID" value="APE38548.1"/>
    <property type="molecule type" value="Genomic_DNA"/>
</dbReference>
<dbReference type="KEGG" id="nsl:BOX37_20410"/>
<reference evidence="1" key="1">
    <citation type="submission" date="2016-11" db="EMBL/GenBank/DDBJ databases">
        <authorList>
            <person name="Jaros S."/>
            <person name="Januszkiewicz K."/>
            <person name="Wedrychowicz H."/>
        </authorList>
    </citation>
    <scope>NUCLEOTIDE SEQUENCE [LARGE SCALE GENOMIC DNA]</scope>
    <source>
        <strain evidence="1">Y48</strain>
    </source>
</reference>
<sequence length="396" mass="41933">MRPELDHIRAFARARRAGPWAVLGAVLARAIVATEPNLRLPASVGRAVSLNLFCALVGPSGGGKGAAEGAAAEAVVFVDASGAPIPPTELPVGSGEGLARTFLDGDDEDKTTRALFSAPEVDTLAAIGARQGSTIMGELRKVYMGEQIGFANSNKATRTPVPAHGYRACLLVGVQPLKAGPLLADADGGTPQRFVWLPVDDPDAPDERPSAPRPLEVMVAVGTTNPVEMSVPQIARDAIDSHRLAVLRGEAADPLDGHKMLTRLKIAAALAILAGRIKVSAQDWTLAATVVRVSDRTRAAVIQAATDRARETARARAEVRATEANVIADRADDRIRDRARAAVLRYLDRHPGEKVTRKDLRTHMRNDLRGDLDATLDDLLADAVVIAIGEGVYARA</sequence>
<dbReference type="AlphaFoldDB" id="A0A1J0W2L4"/>